<dbReference type="AlphaFoldDB" id="A0A7S4KAS2"/>
<evidence type="ECO:0000259" key="9">
    <source>
        <dbReference type="SMART" id="SM00415"/>
    </source>
</evidence>
<keyword evidence="2" id="KW-0805">Transcription regulation</keyword>
<evidence type="ECO:0000256" key="6">
    <source>
        <dbReference type="RuleBase" id="RU004020"/>
    </source>
</evidence>
<dbReference type="InterPro" id="IPR036388">
    <property type="entry name" value="WH-like_DNA-bd_sf"/>
</dbReference>
<proteinExistence type="inferred from homology"/>
<protein>
    <recommendedName>
        <fullName evidence="9">HSF-type DNA-binding domain-containing protein</fullName>
    </recommendedName>
</protein>
<dbReference type="Gene3D" id="1.10.10.10">
    <property type="entry name" value="Winged helix-like DNA-binding domain superfamily/Winged helix DNA-binding domain"/>
    <property type="match status" value="1"/>
</dbReference>
<reference evidence="10" key="1">
    <citation type="submission" date="2021-01" db="EMBL/GenBank/DDBJ databases">
        <authorList>
            <person name="Corre E."/>
            <person name="Pelletier E."/>
            <person name="Niang G."/>
            <person name="Scheremetjew M."/>
            <person name="Finn R."/>
            <person name="Kale V."/>
            <person name="Holt S."/>
            <person name="Cochrane G."/>
            <person name="Meng A."/>
            <person name="Brown T."/>
            <person name="Cohen L."/>
        </authorList>
    </citation>
    <scope>NUCLEOTIDE SEQUENCE</scope>
    <source>
        <strain evidence="10">Isolate 1302-5</strain>
    </source>
</reference>
<keyword evidence="5" id="KW-0539">Nucleus</keyword>
<evidence type="ECO:0000256" key="5">
    <source>
        <dbReference type="ARBA" id="ARBA00023242"/>
    </source>
</evidence>
<comment type="similarity">
    <text evidence="6">Belongs to the HSF family.</text>
</comment>
<name>A0A7S4KAS2_9STRA</name>
<dbReference type="GO" id="GO:0043565">
    <property type="term" value="F:sequence-specific DNA binding"/>
    <property type="evidence" value="ECO:0007669"/>
    <property type="project" value="InterPro"/>
</dbReference>
<dbReference type="PANTHER" id="PTHR10015:SF206">
    <property type="entry name" value="HSF-TYPE DNA-BINDING DOMAIN-CONTAINING PROTEIN"/>
    <property type="match status" value="1"/>
</dbReference>
<dbReference type="GO" id="GO:0003700">
    <property type="term" value="F:DNA-binding transcription factor activity"/>
    <property type="evidence" value="ECO:0007669"/>
    <property type="project" value="InterPro"/>
</dbReference>
<dbReference type="PRINTS" id="PR00056">
    <property type="entry name" value="HSFDOMAIN"/>
</dbReference>
<accession>A0A7S4KAS2</accession>
<evidence type="ECO:0000256" key="4">
    <source>
        <dbReference type="ARBA" id="ARBA00023163"/>
    </source>
</evidence>
<keyword evidence="4" id="KW-0804">Transcription</keyword>
<dbReference type="InterPro" id="IPR000232">
    <property type="entry name" value="HSF_DNA-bd"/>
</dbReference>
<dbReference type="FunFam" id="1.10.10.10:FF:000027">
    <property type="entry name" value="Heat shock transcription factor 1"/>
    <property type="match status" value="1"/>
</dbReference>
<feature type="region of interest" description="Disordered" evidence="8">
    <location>
        <begin position="381"/>
        <end position="450"/>
    </location>
</feature>
<dbReference type="GO" id="GO:0005634">
    <property type="term" value="C:nucleus"/>
    <property type="evidence" value="ECO:0007669"/>
    <property type="project" value="UniProtKB-SubCell"/>
</dbReference>
<dbReference type="EMBL" id="HBKQ01061616">
    <property type="protein sequence ID" value="CAE2288996.1"/>
    <property type="molecule type" value="Transcribed_RNA"/>
</dbReference>
<dbReference type="SMART" id="SM00415">
    <property type="entry name" value="HSF"/>
    <property type="match status" value="1"/>
</dbReference>
<organism evidence="10">
    <name type="scientific">Odontella aurita</name>
    <dbReference type="NCBI Taxonomy" id="265563"/>
    <lineage>
        <taxon>Eukaryota</taxon>
        <taxon>Sar</taxon>
        <taxon>Stramenopiles</taxon>
        <taxon>Ochrophyta</taxon>
        <taxon>Bacillariophyta</taxon>
        <taxon>Mediophyceae</taxon>
        <taxon>Biddulphiophycidae</taxon>
        <taxon>Eupodiscales</taxon>
        <taxon>Odontellaceae</taxon>
        <taxon>Odontella</taxon>
    </lineage>
</organism>
<feature type="compositionally biased region" description="Pro residues" evidence="8">
    <location>
        <begin position="389"/>
        <end position="401"/>
    </location>
</feature>
<evidence type="ECO:0000256" key="1">
    <source>
        <dbReference type="ARBA" id="ARBA00004123"/>
    </source>
</evidence>
<dbReference type="InterPro" id="IPR036390">
    <property type="entry name" value="WH_DNA-bd_sf"/>
</dbReference>
<dbReference type="PANTHER" id="PTHR10015">
    <property type="entry name" value="HEAT SHOCK TRANSCRIPTION FACTOR"/>
    <property type="match status" value="1"/>
</dbReference>
<dbReference type="Pfam" id="PF00447">
    <property type="entry name" value="HSF_DNA-bind"/>
    <property type="match status" value="1"/>
</dbReference>
<feature type="coiled-coil region" evidence="7">
    <location>
        <begin position="206"/>
        <end position="233"/>
    </location>
</feature>
<comment type="subcellular location">
    <subcellularLocation>
        <location evidence="1">Nucleus</location>
    </subcellularLocation>
</comment>
<feature type="domain" description="HSF-type DNA-binding" evidence="9">
    <location>
        <begin position="98"/>
        <end position="203"/>
    </location>
</feature>
<gene>
    <name evidence="10" type="ORF">OAUR00152_LOCUS42038</name>
</gene>
<keyword evidence="3" id="KW-0238">DNA-binding</keyword>
<keyword evidence="7" id="KW-0175">Coiled coil</keyword>
<feature type="compositionally biased region" description="Basic and acidic residues" evidence="8">
    <location>
        <begin position="302"/>
        <end position="311"/>
    </location>
</feature>
<evidence type="ECO:0000256" key="8">
    <source>
        <dbReference type="SAM" id="MobiDB-lite"/>
    </source>
</evidence>
<dbReference type="SUPFAM" id="SSF46785">
    <property type="entry name" value="Winged helix' DNA-binding domain"/>
    <property type="match status" value="1"/>
</dbReference>
<evidence type="ECO:0000256" key="3">
    <source>
        <dbReference type="ARBA" id="ARBA00023125"/>
    </source>
</evidence>
<evidence type="ECO:0000256" key="7">
    <source>
        <dbReference type="SAM" id="Coils"/>
    </source>
</evidence>
<sequence length="450" mass="48529">MSPALAAIQSANPAEEVGSMSMSMSTSMSASAATSGGVPVDVPIFLQSEYVLYALIFRDALAAAKCEIERRILWPKSYSVVDASNLLPSPLLSSPVLSSPPVSADTYRMIDSCDPSIASWWSDGETFLIKNPELLASVVIPQFFKHNKFSSFVRQLNFYGFRKIKNDAFNGLTAAGKESKSWRFRHEYFLRGRPDLLREIRRPSQNTVERDEVNDLRREVNELKAQVAFLVRHIQSTASTHSGGIGGGGGGVPSCAVVAPRAQPQPLQSSQEANMMPLQPTTKRSVDEIFHEDPSSQNGEPECNKRLRREPSSSSSSSHAITPPASPGIVSAAKDAANTIPRAAPLPSSSSSVGPPPSLQLDFFDPSAFSDAALLVEDFATVPPGSGLPLPPPPPSPPSPPSQQQQQQQQHHHHRHQRAGSTVDAAVVPREWLTGTEPSNQQSAPLPPPL</sequence>
<evidence type="ECO:0000313" key="10">
    <source>
        <dbReference type="EMBL" id="CAE2288996.1"/>
    </source>
</evidence>
<feature type="region of interest" description="Disordered" evidence="8">
    <location>
        <begin position="291"/>
        <end position="329"/>
    </location>
</feature>
<evidence type="ECO:0000256" key="2">
    <source>
        <dbReference type="ARBA" id="ARBA00023015"/>
    </source>
</evidence>